<evidence type="ECO:0000313" key="2">
    <source>
        <dbReference type="Proteomes" id="UP000799754"/>
    </source>
</evidence>
<evidence type="ECO:0000313" key="1">
    <source>
        <dbReference type="EMBL" id="KAF2632836.1"/>
    </source>
</evidence>
<keyword evidence="2" id="KW-1185">Reference proteome</keyword>
<name>A0ACB6SF30_9PLEO</name>
<organism evidence="1 2">
    <name type="scientific">Macroventuria anomochaeta</name>
    <dbReference type="NCBI Taxonomy" id="301207"/>
    <lineage>
        <taxon>Eukaryota</taxon>
        <taxon>Fungi</taxon>
        <taxon>Dikarya</taxon>
        <taxon>Ascomycota</taxon>
        <taxon>Pezizomycotina</taxon>
        <taxon>Dothideomycetes</taxon>
        <taxon>Pleosporomycetidae</taxon>
        <taxon>Pleosporales</taxon>
        <taxon>Pleosporineae</taxon>
        <taxon>Didymellaceae</taxon>
        <taxon>Macroventuria</taxon>
    </lineage>
</organism>
<dbReference type="EMBL" id="MU006702">
    <property type="protein sequence ID" value="KAF2632836.1"/>
    <property type="molecule type" value="Genomic_DNA"/>
</dbReference>
<accession>A0ACB6SF30</accession>
<sequence>MADTEQLPMEVDKDATALRARVQANTDIEHTMSLRDAVRVYPKSVLYCVVLSMAIIMEGYQVGLVPSLFAQPVFQRKYGRVRPDGPHQLDNRYQSALTAAVQAGSIFCYWLSGIVIEETGYKRSMQGALLSLTCFIFIIFFAPSIILLVVGEGLLGIPWDIIQTVTTTYAVEVSPIALRAYVTS</sequence>
<comment type="caution">
    <text evidence="1">The sequence shown here is derived from an EMBL/GenBank/DDBJ whole genome shotgun (WGS) entry which is preliminary data.</text>
</comment>
<gene>
    <name evidence="1" type="ORF">BU25DRAFT_406146</name>
</gene>
<protein>
    <submittedName>
        <fullName evidence="1">Uncharacterized protein</fullName>
    </submittedName>
</protein>
<proteinExistence type="predicted"/>
<dbReference type="Proteomes" id="UP000799754">
    <property type="component" value="Unassembled WGS sequence"/>
</dbReference>
<reference evidence="1" key="1">
    <citation type="journal article" date="2020" name="Stud. Mycol.">
        <title>101 Dothideomycetes genomes: a test case for predicting lifestyles and emergence of pathogens.</title>
        <authorList>
            <person name="Haridas S."/>
            <person name="Albert R."/>
            <person name="Binder M."/>
            <person name="Bloem J."/>
            <person name="Labutti K."/>
            <person name="Salamov A."/>
            <person name="Andreopoulos B."/>
            <person name="Baker S."/>
            <person name="Barry K."/>
            <person name="Bills G."/>
            <person name="Bluhm B."/>
            <person name="Cannon C."/>
            <person name="Castanera R."/>
            <person name="Culley D."/>
            <person name="Daum C."/>
            <person name="Ezra D."/>
            <person name="Gonzalez J."/>
            <person name="Henrissat B."/>
            <person name="Kuo A."/>
            <person name="Liang C."/>
            <person name="Lipzen A."/>
            <person name="Lutzoni F."/>
            <person name="Magnuson J."/>
            <person name="Mondo S."/>
            <person name="Nolan M."/>
            <person name="Ohm R."/>
            <person name="Pangilinan J."/>
            <person name="Park H.-J."/>
            <person name="Ramirez L."/>
            <person name="Alfaro M."/>
            <person name="Sun H."/>
            <person name="Tritt A."/>
            <person name="Yoshinaga Y."/>
            <person name="Zwiers L.-H."/>
            <person name="Turgeon B."/>
            <person name="Goodwin S."/>
            <person name="Spatafora J."/>
            <person name="Crous P."/>
            <person name="Grigoriev I."/>
        </authorList>
    </citation>
    <scope>NUCLEOTIDE SEQUENCE</scope>
    <source>
        <strain evidence="1">CBS 525.71</strain>
    </source>
</reference>